<evidence type="ECO:0000313" key="7">
    <source>
        <dbReference type="EMBL" id="MBU8876778.1"/>
    </source>
</evidence>
<gene>
    <name evidence="7" type="primary">mdlC</name>
    <name evidence="7" type="ORF">KQ910_23590</name>
</gene>
<dbReference type="GO" id="GO:0050695">
    <property type="term" value="F:benzoylformate decarboxylase activity"/>
    <property type="evidence" value="ECO:0007669"/>
    <property type="project" value="UniProtKB-EC"/>
</dbReference>
<keyword evidence="2 3" id="KW-0786">Thiamine pyrophosphate</keyword>
<dbReference type="CDD" id="cd02002">
    <property type="entry name" value="TPP_BFDC"/>
    <property type="match status" value="1"/>
</dbReference>
<dbReference type="Pfam" id="PF02776">
    <property type="entry name" value="TPP_enzyme_N"/>
    <property type="match status" value="1"/>
</dbReference>
<dbReference type="NCBIfam" id="NF005485">
    <property type="entry name" value="PRK07092.1"/>
    <property type="match status" value="1"/>
</dbReference>
<feature type="domain" description="Thiamine pyrophosphate enzyme N-terminal TPP-binding" evidence="6">
    <location>
        <begin position="3"/>
        <end position="105"/>
    </location>
</feature>
<evidence type="ECO:0000259" key="4">
    <source>
        <dbReference type="Pfam" id="PF00205"/>
    </source>
</evidence>
<keyword evidence="8" id="KW-1185">Reference proteome</keyword>
<dbReference type="Pfam" id="PF02775">
    <property type="entry name" value="TPP_enzyme_C"/>
    <property type="match status" value="1"/>
</dbReference>
<accession>A0ABS6IQZ8</accession>
<dbReference type="Pfam" id="PF00205">
    <property type="entry name" value="TPP_enzyme_M"/>
    <property type="match status" value="1"/>
</dbReference>
<dbReference type="InterPro" id="IPR012000">
    <property type="entry name" value="Thiamin_PyroP_enz_cen_dom"/>
</dbReference>
<feature type="domain" description="Thiamine pyrophosphate enzyme TPP-binding" evidence="5">
    <location>
        <begin position="382"/>
        <end position="523"/>
    </location>
</feature>
<organism evidence="7 8">
    <name type="scientific">Reyranella humidisoli</name>
    <dbReference type="NCBI Taxonomy" id="2849149"/>
    <lineage>
        <taxon>Bacteria</taxon>
        <taxon>Pseudomonadati</taxon>
        <taxon>Pseudomonadota</taxon>
        <taxon>Alphaproteobacteria</taxon>
        <taxon>Hyphomicrobiales</taxon>
        <taxon>Reyranellaceae</taxon>
        <taxon>Reyranella</taxon>
    </lineage>
</organism>
<proteinExistence type="inferred from homology"/>
<feature type="domain" description="Thiamine pyrophosphate enzyme central" evidence="4">
    <location>
        <begin position="187"/>
        <end position="322"/>
    </location>
</feature>
<reference evidence="7 8" key="1">
    <citation type="submission" date="2021-06" db="EMBL/GenBank/DDBJ databases">
        <authorList>
            <person name="Lee D.H."/>
        </authorList>
    </citation>
    <scope>NUCLEOTIDE SEQUENCE [LARGE SCALE GENOMIC DNA]</scope>
    <source>
        <strain evidence="7 8">MMS21-HV4-11</strain>
    </source>
</reference>
<evidence type="ECO:0000256" key="1">
    <source>
        <dbReference type="ARBA" id="ARBA00007812"/>
    </source>
</evidence>
<dbReference type="InterPro" id="IPR045229">
    <property type="entry name" value="TPP_enz"/>
</dbReference>
<comment type="caution">
    <text evidence="7">The sequence shown here is derived from an EMBL/GenBank/DDBJ whole genome shotgun (WGS) entry which is preliminary data.</text>
</comment>
<dbReference type="CDD" id="cd07035">
    <property type="entry name" value="TPP_PYR_POX_like"/>
    <property type="match status" value="1"/>
</dbReference>
<evidence type="ECO:0000313" key="8">
    <source>
        <dbReference type="Proteomes" id="UP000727907"/>
    </source>
</evidence>
<comment type="similarity">
    <text evidence="1 3">Belongs to the TPP enzyme family.</text>
</comment>
<dbReference type="InterPro" id="IPR011766">
    <property type="entry name" value="TPP_enzyme_TPP-bd"/>
</dbReference>
<dbReference type="Proteomes" id="UP000727907">
    <property type="component" value="Unassembled WGS sequence"/>
</dbReference>
<evidence type="ECO:0000259" key="5">
    <source>
        <dbReference type="Pfam" id="PF02775"/>
    </source>
</evidence>
<evidence type="ECO:0000256" key="2">
    <source>
        <dbReference type="ARBA" id="ARBA00023052"/>
    </source>
</evidence>
<dbReference type="EC" id="4.1.1.7" evidence="7"/>
<evidence type="ECO:0000256" key="3">
    <source>
        <dbReference type="RuleBase" id="RU362132"/>
    </source>
</evidence>
<dbReference type="InterPro" id="IPR012001">
    <property type="entry name" value="Thiamin_PyroP_enz_TPP-bd_dom"/>
</dbReference>
<dbReference type="EMBL" id="JAHOPB010000003">
    <property type="protein sequence ID" value="MBU8876778.1"/>
    <property type="molecule type" value="Genomic_DNA"/>
</dbReference>
<dbReference type="RefSeq" id="WP_216965942.1">
    <property type="nucleotide sequence ID" value="NZ_JAHOPB010000003.1"/>
</dbReference>
<name>A0ABS6IQZ8_9HYPH</name>
<dbReference type="PANTHER" id="PTHR18968">
    <property type="entry name" value="THIAMINE PYROPHOSPHATE ENZYMES"/>
    <property type="match status" value="1"/>
</dbReference>
<protein>
    <submittedName>
        <fullName evidence="7">Benzoylformate decarboxylase</fullName>
        <ecNumber evidence="7">4.1.1.7</ecNumber>
    </submittedName>
</protein>
<dbReference type="PANTHER" id="PTHR18968:SF133">
    <property type="entry name" value="BENZOYLFORMATE DECARBOXYLASE"/>
    <property type="match status" value="1"/>
</dbReference>
<keyword evidence="7" id="KW-0456">Lyase</keyword>
<evidence type="ECO:0000259" key="6">
    <source>
        <dbReference type="Pfam" id="PF02776"/>
    </source>
</evidence>
<sequence length="534" mass="57451">MRTVKDVTFDLLRKLGVTTVVGNPGSTEETFLKNFPHDFDYVMALQEASVVGIADGLSQGLRKPVIVNVHTGAGMGNALGCIVTAYQNKTPLIVTAGQQTREMLLLEPLLTNIDSTNLPRPWVKWAYEPARAEDIPAAFMRAYATAMQQPSGPVFLSLPLDDWDKPMPEVDAFRTVATRVGPDPVRVAEFAERINAAKSPIVVYGSDLARSQAWDEGIRFAETLGAPVWTAPFAERTPFPENHRLHAGALPAAIGPLGKKFTGHDLVIVIGAPVFRYYPYVGGDYVPKGTHLLQVTDDPNMSSKAPVGDSLVSDAKLFLDAIQPLVKKRTSSVPAPLRAPPRTPDMDSQPLAADAIMVAVRKACPADFVLVEEAPSVVAEMQDQFRIDKPDCFYTFASGGLGWDMPAAVGLALAERSSGRRRPVIALMGDGSFQYSVQALYTAVQQKAHVVFVVLQNHEYAILKSFAELEQTPNVPGLDLPGIDLEALAKGYGAPATLAKTGAEVTAAVAEAIARPGVSVVVVPLTRKRHSLLG</sequence>